<dbReference type="PATRIC" id="fig|1198232.3.peg.2272"/>
<reference evidence="13" key="2">
    <citation type="journal article" date="2016" name="Environ. Microbiol. Rep.">
        <title>Analysis of defence systems and a conjugative IncP-1 plasmid in the marine polyaromatic hydrocarbons-degrading bacterium Cycloclasticus sp. 78-ME.</title>
        <authorList>
            <person name="Yakimov M.M."/>
            <person name="Crisafi F."/>
            <person name="Messina E."/>
            <person name="Smedile F."/>
            <person name="Lopatina A."/>
            <person name="Denaro R."/>
            <person name="Pieper D.H."/>
            <person name="Golyshin P.N."/>
            <person name="Giuliano L."/>
        </authorList>
    </citation>
    <scope>NUCLEOTIDE SEQUENCE [LARGE SCALE GENOMIC DNA]</scope>
    <source>
        <strain evidence="13">78-ME</strain>
    </source>
</reference>
<protein>
    <submittedName>
        <fullName evidence="12">Periplasmic protein TonB</fullName>
    </submittedName>
</protein>
<dbReference type="PANTHER" id="PTHR33446">
    <property type="entry name" value="PROTEIN TONB-RELATED"/>
    <property type="match status" value="1"/>
</dbReference>
<name>S5TAH7_9GAMM</name>
<dbReference type="Pfam" id="PF03544">
    <property type="entry name" value="TonB_C"/>
    <property type="match status" value="1"/>
</dbReference>
<evidence type="ECO:0000256" key="8">
    <source>
        <dbReference type="ARBA" id="ARBA00022989"/>
    </source>
</evidence>
<feature type="domain" description="TonB C-terminal" evidence="11">
    <location>
        <begin position="179"/>
        <end position="275"/>
    </location>
</feature>
<evidence type="ECO:0000256" key="3">
    <source>
        <dbReference type="ARBA" id="ARBA00022448"/>
    </source>
</evidence>
<dbReference type="GO" id="GO:0031992">
    <property type="term" value="F:energy transducer activity"/>
    <property type="evidence" value="ECO:0007669"/>
    <property type="project" value="TreeGrafter"/>
</dbReference>
<sequence length="275" mass="29943">MRISEWSLAFFVSIALHLAAAAGYMLSPAPEPSGASDLGENGIQIGLGMQGSYIDQVEKEKKPKPEKKTKPEKKVISKPVTKAPKKTNKPVKKLAPTVAAVTTKKPTKNAVLVQHSEQKKPAQLKQTAEPEDSEVTENQKNKLAIPRSNTKEQSKSEALVRASGKGAEANSGNRLGKKDYFSSLIAWLNQYKNYPAALKKKKQEGVVTLKFTINKKGQLLSASVHKSSGYPLLDKAALDILDKASPMPAIPNSIPRDQLTLIIPLEYSLITNSTY</sequence>
<comment type="similarity">
    <text evidence="2">Belongs to the TonB family.</text>
</comment>
<keyword evidence="8" id="KW-1133">Transmembrane helix</keyword>
<gene>
    <name evidence="12" type="ORF">CYCME_2302</name>
</gene>
<reference evidence="12 13" key="1">
    <citation type="submission" date="2013-05" db="EMBL/GenBank/DDBJ databases">
        <title>Between feast and famine: a lifestyle of most important marine PAH-degrading bacterium Cycloclasticus sp. 7ME.</title>
        <authorList>
            <person name="Yakimov M.M."/>
            <person name="Messina E."/>
            <person name="Genovese M."/>
            <person name="Denaro R."/>
            <person name="Crisafi F."/>
            <person name="Russo D."/>
            <person name="Cappello S."/>
            <person name="Santisi S."/>
            <person name="Smedile F."/>
            <person name="Golyshina O.V."/>
            <person name="Tran H."/>
            <person name="Pieper D.H."/>
            <person name="Golyshin P.N."/>
            <person name="Giuliano L."/>
        </authorList>
    </citation>
    <scope>NUCLEOTIDE SEQUENCE [LARGE SCALE GENOMIC DNA]</scope>
    <source>
        <strain evidence="12 13">78-ME</strain>
    </source>
</reference>
<dbReference type="EMBL" id="CP005996">
    <property type="protein sequence ID" value="AGS40614.1"/>
    <property type="molecule type" value="Genomic_DNA"/>
</dbReference>
<dbReference type="eggNOG" id="COG0810">
    <property type="taxonomic scope" value="Bacteria"/>
</dbReference>
<evidence type="ECO:0000256" key="6">
    <source>
        <dbReference type="ARBA" id="ARBA00022692"/>
    </source>
</evidence>
<dbReference type="GO" id="GO:0055085">
    <property type="term" value="P:transmembrane transport"/>
    <property type="evidence" value="ECO:0007669"/>
    <property type="project" value="InterPro"/>
</dbReference>
<dbReference type="GO" id="GO:0098797">
    <property type="term" value="C:plasma membrane protein complex"/>
    <property type="evidence" value="ECO:0007669"/>
    <property type="project" value="TreeGrafter"/>
</dbReference>
<dbReference type="NCBIfam" id="TIGR01352">
    <property type="entry name" value="tonB_Cterm"/>
    <property type="match status" value="1"/>
</dbReference>
<feature type="compositionally biased region" description="Low complexity" evidence="10">
    <location>
        <begin position="93"/>
        <end position="111"/>
    </location>
</feature>
<accession>S5TAH7</accession>
<evidence type="ECO:0000256" key="2">
    <source>
        <dbReference type="ARBA" id="ARBA00006555"/>
    </source>
</evidence>
<dbReference type="Proteomes" id="UP000015380">
    <property type="component" value="Chromosome"/>
</dbReference>
<dbReference type="InterPro" id="IPR037682">
    <property type="entry name" value="TonB_C"/>
</dbReference>
<keyword evidence="3" id="KW-0813">Transport</keyword>
<dbReference type="KEGG" id="cza:CYCME_2302"/>
<dbReference type="AlphaFoldDB" id="S5TAH7"/>
<keyword evidence="6" id="KW-0812">Transmembrane</keyword>
<dbReference type="HOGENOM" id="CLU_076333_2_1_6"/>
<dbReference type="SUPFAM" id="SSF74653">
    <property type="entry name" value="TolA/TonB C-terminal domain"/>
    <property type="match status" value="1"/>
</dbReference>
<keyword evidence="7" id="KW-0653">Protein transport</keyword>
<dbReference type="Gene3D" id="3.30.1150.10">
    <property type="match status" value="1"/>
</dbReference>
<feature type="region of interest" description="Disordered" evidence="10">
    <location>
        <begin position="55"/>
        <end position="173"/>
    </location>
</feature>
<evidence type="ECO:0000256" key="9">
    <source>
        <dbReference type="ARBA" id="ARBA00023136"/>
    </source>
</evidence>
<evidence type="ECO:0000259" key="11">
    <source>
        <dbReference type="PROSITE" id="PS52015"/>
    </source>
</evidence>
<proteinExistence type="inferred from homology"/>
<dbReference type="PANTHER" id="PTHR33446:SF2">
    <property type="entry name" value="PROTEIN TONB"/>
    <property type="match status" value="1"/>
</dbReference>
<keyword evidence="5" id="KW-0997">Cell inner membrane</keyword>
<evidence type="ECO:0000256" key="4">
    <source>
        <dbReference type="ARBA" id="ARBA00022475"/>
    </source>
</evidence>
<keyword evidence="9" id="KW-0472">Membrane</keyword>
<dbReference type="RefSeq" id="WP_020933083.1">
    <property type="nucleotide sequence ID" value="NC_021917.1"/>
</dbReference>
<feature type="compositionally biased region" description="Basic residues" evidence="10">
    <location>
        <begin position="83"/>
        <end position="92"/>
    </location>
</feature>
<evidence type="ECO:0000256" key="1">
    <source>
        <dbReference type="ARBA" id="ARBA00004383"/>
    </source>
</evidence>
<feature type="compositionally biased region" description="Basic and acidic residues" evidence="10">
    <location>
        <begin position="56"/>
        <end position="75"/>
    </location>
</feature>
<keyword evidence="4" id="KW-1003">Cell membrane</keyword>
<evidence type="ECO:0000256" key="5">
    <source>
        <dbReference type="ARBA" id="ARBA00022519"/>
    </source>
</evidence>
<dbReference type="InterPro" id="IPR006260">
    <property type="entry name" value="TonB/TolA_C"/>
</dbReference>
<organism evidence="12 13">
    <name type="scientific">Cycloclasticus zancles 78-ME</name>
    <dbReference type="NCBI Taxonomy" id="1198232"/>
    <lineage>
        <taxon>Bacteria</taxon>
        <taxon>Pseudomonadati</taxon>
        <taxon>Pseudomonadota</taxon>
        <taxon>Gammaproteobacteria</taxon>
        <taxon>Thiotrichales</taxon>
        <taxon>Piscirickettsiaceae</taxon>
        <taxon>Cycloclasticus</taxon>
    </lineage>
</organism>
<evidence type="ECO:0000313" key="13">
    <source>
        <dbReference type="Proteomes" id="UP000015380"/>
    </source>
</evidence>
<evidence type="ECO:0000256" key="7">
    <source>
        <dbReference type="ARBA" id="ARBA00022927"/>
    </source>
</evidence>
<evidence type="ECO:0000313" key="12">
    <source>
        <dbReference type="EMBL" id="AGS40614.1"/>
    </source>
</evidence>
<dbReference type="GO" id="GO:0015031">
    <property type="term" value="P:protein transport"/>
    <property type="evidence" value="ECO:0007669"/>
    <property type="project" value="UniProtKB-KW"/>
</dbReference>
<dbReference type="InterPro" id="IPR051045">
    <property type="entry name" value="TonB-dependent_transducer"/>
</dbReference>
<keyword evidence="13" id="KW-1185">Reference proteome</keyword>
<evidence type="ECO:0000256" key="10">
    <source>
        <dbReference type="SAM" id="MobiDB-lite"/>
    </source>
</evidence>
<comment type="subcellular location">
    <subcellularLocation>
        <location evidence="1">Cell inner membrane</location>
        <topology evidence="1">Single-pass membrane protein</topology>
        <orientation evidence="1">Periplasmic side</orientation>
    </subcellularLocation>
</comment>
<dbReference type="PROSITE" id="PS52015">
    <property type="entry name" value="TONB_CTD"/>
    <property type="match status" value="1"/>
</dbReference>